<proteinExistence type="predicted"/>
<reference evidence="2" key="1">
    <citation type="journal article" date="2015" name="Genome">
        <title>Whole Genome Sequence of the Non-Microcystin-Producing Microcystis aeruginosa Strain NIES-44.</title>
        <authorList>
            <person name="Okano K."/>
            <person name="Miyata N."/>
            <person name="Ozaki Y."/>
        </authorList>
    </citation>
    <scope>NUCLEOTIDE SEQUENCE [LARGE SCALE GENOMIC DNA]</scope>
    <source>
        <strain evidence="2">NIES-44</strain>
    </source>
</reference>
<evidence type="ECO:0000313" key="1">
    <source>
        <dbReference type="EMBL" id="GAL91917.1"/>
    </source>
</evidence>
<gene>
    <name evidence="1" type="ORF">N44_00205</name>
</gene>
<accession>A0A0A1VQ60</accession>
<dbReference type="Proteomes" id="UP000030321">
    <property type="component" value="Unassembled WGS sequence"/>
</dbReference>
<organism evidence="1 2">
    <name type="scientific">Microcystis aeruginosa NIES-44</name>
    <dbReference type="NCBI Taxonomy" id="449439"/>
    <lineage>
        <taxon>Bacteria</taxon>
        <taxon>Bacillati</taxon>
        <taxon>Cyanobacteriota</taxon>
        <taxon>Cyanophyceae</taxon>
        <taxon>Oscillatoriophycideae</taxon>
        <taxon>Chroococcales</taxon>
        <taxon>Microcystaceae</taxon>
        <taxon>Microcystis</taxon>
    </lineage>
</organism>
<comment type="caution">
    <text evidence="1">The sequence shown here is derived from an EMBL/GenBank/DDBJ whole genome shotgun (WGS) entry which is preliminary data.</text>
</comment>
<dbReference type="EMBL" id="BBPA01000015">
    <property type="protein sequence ID" value="GAL91917.1"/>
    <property type="molecule type" value="Genomic_DNA"/>
</dbReference>
<dbReference type="AlphaFoldDB" id="A0A0A1VQ60"/>
<sequence length="40" mass="4293">MEEQLTTLGRGFPVVSIAVSFGDRVEMVSSKEVSKANGVH</sequence>
<name>A0A0A1VQ60_MICAE</name>
<protein>
    <submittedName>
        <fullName evidence="1">Uncharacterized protein</fullName>
    </submittedName>
</protein>
<evidence type="ECO:0000313" key="2">
    <source>
        <dbReference type="Proteomes" id="UP000030321"/>
    </source>
</evidence>